<proteinExistence type="inferred from homology"/>
<keyword evidence="4" id="KW-0963">Cytoplasm</keyword>
<dbReference type="InterPro" id="IPR050590">
    <property type="entry name" value="Exosome_comp_Rrp42_subfam"/>
</dbReference>
<keyword evidence="9" id="KW-1185">Reference proteome</keyword>
<dbReference type="InterPro" id="IPR027408">
    <property type="entry name" value="PNPase/RNase_PH_dom_sf"/>
</dbReference>
<protein>
    <recommendedName>
        <fullName evidence="6">Ribosomal RNA-processing protein 42</fullName>
    </recommendedName>
</protein>
<comment type="similarity">
    <text evidence="3">Belongs to the RNase PH family.</text>
</comment>
<keyword evidence="5" id="KW-0271">Exosome</keyword>
<dbReference type="InterPro" id="IPR015847">
    <property type="entry name" value="ExoRNase_PH_dom2"/>
</dbReference>
<evidence type="ECO:0000313" key="9">
    <source>
        <dbReference type="Proteomes" id="UP001626550"/>
    </source>
</evidence>
<dbReference type="InterPro" id="IPR036345">
    <property type="entry name" value="ExoRNase_PH_dom2_sf"/>
</dbReference>
<dbReference type="Proteomes" id="UP001626550">
    <property type="component" value="Unassembled WGS sequence"/>
</dbReference>
<reference evidence="8 9" key="1">
    <citation type="submission" date="2024-11" db="EMBL/GenBank/DDBJ databases">
        <title>Adaptive evolution of stress response genes in parasites aligns with host niche diversity.</title>
        <authorList>
            <person name="Hahn C."/>
            <person name="Resl P."/>
        </authorList>
    </citation>
    <scope>NUCLEOTIDE SEQUENCE [LARGE SCALE GENOMIC DNA]</scope>
    <source>
        <strain evidence="8">EGGRZ-B1_66</strain>
        <tissue evidence="8">Body</tissue>
    </source>
</reference>
<accession>A0ABD2PUY3</accession>
<dbReference type="GO" id="GO:0000178">
    <property type="term" value="C:exosome (RNase complex)"/>
    <property type="evidence" value="ECO:0007669"/>
    <property type="project" value="UniProtKB-KW"/>
</dbReference>
<dbReference type="SUPFAM" id="SSF55666">
    <property type="entry name" value="Ribonuclease PH domain 2-like"/>
    <property type="match status" value="1"/>
</dbReference>
<dbReference type="EMBL" id="JBJKFK010002401">
    <property type="protein sequence ID" value="KAL3311164.1"/>
    <property type="molecule type" value="Genomic_DNA"/>
</dbReference>
<organism evidence="8 9">
    <name type="scientific">Cichlidogyrus casuarinus</name>
    <dbReference type="NCBI Taxonomy" id="1844966"/>
    <lineage>
        <taxon>Eukaryota</taxon>
        <taxon>Metazoa</taxon>
        <taxon>Spiralia</taxon>
        <taxon>Lophotrochozoa</taxon>
        <taxon>Platyhelminthes</taxon>
        <taxon>Monogenea</taxon>
        <taxon>Monopisthocotylea</taxon>
        <taxon>Dactylogyridea</taxon>
        <taxon>Ancyrocephalidae</taxon>
        <taxon>Cichlidogyrus</taxon>
    </lineage>
</organism>
<evidence type="ECO:0000256" key="2">
    <source>
        <dbReference type="ARBA" id="ARBA00004604"/>
    </source>
</evidence>
<evidence type="ECO:0000259" key="7">
    <source>
        <dbReference type="Pfam" id="PF03725"/>
    </source>
</evidence>
<dbReference type="PANTHER" id="PTHR11097:SF8">
    <property type="entry name" value="EXOSOME COMPLEX COMPONENT RRP42"/>
    <property type="match status" value="1"/>
</dbReference>
<evidence type="ECO:0000256" key="4">
    <source>
        <dbReference type="ARBA" id="ARBA00022490"/>
    </source>
</evidence>
<name>A0ABD2PUY3_9PLAT</name>
<evidence type="ECO:0000313" key="8">
    <source>
        <dbReference type="EMBL" id="KAL3311164.1"/>
    </source>
</evidence>
<dbReference type="GO" id="GO:0005730">
    <property type="term" value="C:nucleolus"/>
    <property type="evidence" value="ECO:0007669"/>
    <property type="project" value="UniProtKB-SubCell"/>
</dbReference>
<comment type="caution">
    <text evidence="8">The sequence shown here is derived from an EMBL/GenBank/DDBJ whole genome shotgun (WGS) entry which is preliminary data.</text>
</comment>
<evidence type="ECO:0000256" key="6">
    <source>
        <dbReference type="ARBA" id="ARBA00042523"/>
    </source>
</evidence>
<evidence type="ECO:0000256" key="3">
    <source>
        <dbReference type="ARBA" id="ARBA00006678"/>
    </source>
</evidence>
<dbReference type="Gene3D" id="3.30.230.70">
    <property type="entry name" value="GHMP Kinase, N-terminal domain"/>
    <property type="match status" value="1"/>
</dbReference>
<dbReference type="Pfam" id="PF03725">
    <property type="entry name" value="RNase_PH_C"/>
    <property type="match status" value="1"/>
</dbReference>
<sequence>MGQNLTTFFQSESGIRVQDFMDLKKLGIRSGSQCWVMFVDFLVLMDGGNVLDAASLAFKAALYDLRLPQPLHSIVSLNKVPLYVTVSKVGDSFIFDASDQEETCAFASLSLAMQKDGVCCGVIHTGCGSIAVPTYKAMIASSVKIAAELHLALESAIDKQKILKS</sequence>
<dbReference type="AlphaFoldDB" id="A0ABD2PUY3"/>
<dbReference type="GO" id="GO:0005737">
    <property type="term" value="C:cytoplasm"/>
    <property type="evidence" value="ECO:0007669"/>
    <property type="project" value="UniProtKB-SubCell"/>
</dbReference>
<evidence type="ECO:0000256" key="1">
    <source>
        <dbReference type="ARBA" id="ARBA00004496"/>
    </source>
</evidence>
<comment type="subcellular location">
    <subcellularLocation>
        <location evidence="1">Cytoplasm</location>
    </subcellularLocation>
    <subcellularLocation>
        <location evidence="2">Nucleus</location>
        <location evidence="2">Nucleolus</location>
    </subcellularLocation>
</comment>
<dbReference type="PANTHER" id="PTHR11097">
    <property type="entry name" value="EXOSOME COMPLEX EXONUCLEASE RIBOSOMAL RNA PROCESSING PROTEIN"/>
    <property type="match status" value="1"/>
</dbReference>
<evidence type="ECO:0000256" key="5">
    <source>
        <dbReference type="ARBA" id="ARBA00022835"/>
    </source>
</evidence>
<dbReference type="SUPFAM" id="SSF54211">
    <property type="entry name" value="Ribosomal protein S5 domain 2-like"/>
    <property type="match status" value="1"/>
</dbReference>
<gene>
    <name evidence="8" type="ORF">Ciccas_010259</name>
</gene>
<dbReference type="InterPro" id="IPR020568">
    <property type="entry name" value="Ribosomal_Su5_D2-typ_SF"/>
</dbReference>
<feature type="domain" description="Exoribonuclease phosphorolytic" evidence="7">
    <location>
        <begin position="80"/>
        <end position="141"/>
    </location>
</feature>